<evidence type="ECO:0000313" key="3">
    <source>
        <dbReference type="Proteomes" id="UP001174909"/>
    </source>
</evidence>
<sequence length="168" mass="19325">MREWLINYGPMKQVESGFEKAQTAEKSGKLGEAFTLYTQIAEILPDTELCRTAKESATRLRTQAETQFDQLKKTADEKPYTETVKALEVFRDKYVGSVFAERASQLRSELLNARADALEGRAREAEAQKNYARALQLYKLYLTYFPEAKRYAEVQKHVKILKNKTGMK</sequence>
<dbReference type="InterPro" id="IPR011990">
    <property type="entry name" value="TPR-like_helical_dom_sf"/>
</dbReference>
<dbReference type="AlphaFoldDB" id="A0AA35T6T5"/>
<dbReference type="Gene3D" id="1.25.40.10">
    <property type="entry name" value="Tetratricopeptide repeat domain"/>
    <property type="match status" value="1"/>
</dbReference>
<protein>
    <recommendedName>
        <fullName evidence="4">Outer membrane lipoprotein BamD-like domain-containing protein</fullName>
    </recommendedName>
</protein>
<dbReference type="SUPFAM" id="SSF48452">
    <property type="entry name" value="TPR-like"/>
    <property type="match status" value="1"/>
</dbReference>
<feature type="coiled-coil region" evidence="1">
    <location>
        <begin position="108"/>
        <end position="135"/>
    </location>
</feature>
<evidence type="ECO:0008006" key="4">
    <source>
        <dbReference type="Google" id="ProtNLM"/>
    </source>
</evidence>
<name>A0AA35T6T5_GEOBA</name>
<proteinExistence type="predicted"/>
<gene>
    <name evidence="2" type="ORF">GBAR_LOCUS23736</name>
</gene>
<dbReference type="EMBL" id="CASHTH010003283">
    <property type="protein sequence ID" value="CAI8042810.1"/>
    <property type="molecule type" value="Genomic_DNA"/>
</dbReference>
<dbReference type="Proteomes" id="UP001174909">
    <property type="component" value="Unassembled WGS sequence"/>
</dbReference>
<keyword evidence="1" id="KW-0175">Coiled coil</keyword>
<evidence type="ECO:0000313" key="2">
    <source>
        <dbReference type="EMBL" id="CAI8042810.1"/>
    </source>
</evidence>
<evidence type="ECO:0000256" key="1">
    <source>
        <dbReference type="SAM" id="Coils"/>
    </source>
</evidence>
<reference evidence="2" key="1">
    <citation type="submission" date="2023-03" db="EMBL/GenBank/DDBJ databases">
        <authorList>
            <person name="Steffen K."/>
            <person name="Cardenas P."/>
        </authorList>
    </citation>
    <scope>NUCLEOTIDE SEQUENCE</scope>
</reference>
<keyword evidence="3" id="KW-1185">Reference proteome</keyword>
<organism evidence="2 3">
    <name type="scientific">Geodia barretti</name>
    <name type="common">Barrett's horny sponge</name>
    <dbReference type="NCBI Taxonomy" id="519541"/>
    <lineage>
        <taxon>Eukaryota</taxon>
        <taxon>Metazoa</taxon>
        <taxon>Porifera</taxon>
        <taxon>Demospongiae</taxon>
        <taxon>Heteroscleromorpha</taxon>
        <taxon>Tetractinellida</taxon>
        <taxon>Astrophorina</taxon>
        <taxon>Geodiidae</taxon>
        <taxon>Geodia</taxon>
    </lineage>
</organism>
<comment type="caution">
    <text evidence="2">The sequence shown here is derived from an EMBL/GenBank/DDBJ whole genome shotgun (WGS) entry which is preliminary data.</text>
</comment>
<accession>A0AA35T6T5</accession>